<evidence type="ECO:0000259" key="5">
    <source>
        <dbReference type="Pfam" id="PF00251"/>
    </source>
</evidence>
<evidence type="ECO:0000256" key="1">
    <source>
        <dbReference type="ARBA" id="ARBA00009902"/>
    </source>
</evidence>
<keyword evidence="4" id="KW-0326">Glycosidase</keyword>
<dbReference type="SMART" id="SM00640">
    <property type="entry name" value="Glyco_32"/>
    <property type="match status" value="1"/>
</dbReference>
<organism evidence="6 7">
    <name type="scientific">Paenibacillus pectinilyticus</name>
    <dbReference type="NCBI Taxonomy" id="512399"/>
    <lineage>
        <taxon>Bacteria</taxon>
        <taxon>Bacillati</taxon>
        <taxon>Bacillota</taxon>
        <taxon>Bacilli</taxon>
        <taxon>Bacillales</taxon>
        <taxon>Paenibacillaceae</taxon>
        <taxon>Paenibacillus</taxon>
    </lineage>
</organism>
<dbReference type="Gene3D" id="2.115.10.20">
    <property type="entry name" value="Glycosyl hydrolase domain, family 43"/>
    <property type="match status" value="1"/>
</dbReference>
<evidence type="ECO:0000256" key="2">
    <source>
        <dbReference type="ARBA" id="ARBA00012758"/>
    </source>
</evidence>
<dbReference type="PANTHER" id="PTHR43101">
    <property type="entry name" value="BETA-FRUCTOSIDASE"/>
    <property type="match status" value="1"/>
</dbReference>
<dbReference type="SUPFAM" id="SSF75005">
    <property type="entry name" value="Arabinanase/levansucrase/invertase"/>
    <property type="match status" value="1"/>
</dbReference>
<dbReference type="InterPro" id="IPR001362">
    <property type="entry name" value="Glyco_hydro_32"/>
</dbReference>
<dbReference type="GO" id="GO:0004564">
    <property type="term" value="F:beta-fructofuranosidase activity"/>
    <property type="evidence" value="ECO:0007669"/>
    <property type="project" value="UniProtKB-EC"/>
</dbReference>
<evidence type="ECO:0000256" key="3">
    <source>
        <dbReference type="ARBA" id="ARBA00022801"/>
    </source>
</evidence>
<dbReference type="InterPro" id="IPR013148">
    <property type="entry name" value="Glyco_hydro_32_N"/>
</dbReference>
<dbReference type="STRING" id="512399.A8709_13165"/>
<evidence type="ECO:0000256" key="4">
    <source>
        <dbReference type="ARBA" id="ARBA00023295"/>
    </source>
</evidence>
<dbReference type="EMBL" id="LYPC01000014">
    <property type="protein sequence ID" value="OCT15060.1"/>
    <property type="molecule type" value="Genomic_DNA"/>
</dbReference>
<dbReference type="InterPro" id="IPR023296">
    <property type="entry name" value="Glyco_hydro_beta-prop_sf"/>
</dbReference>
<feature type="domain" description="Glycosyl hydrolase family 32 N-terminal" evidence="5">
    <location>
        <begin position="196"/>
        <end position="384"/>
    </location>
</feature>
<dbReference type="OrthoDB" id="9759709at2"/>
<dbReference type="GO" id="GO:0005975">
    <property type="term" value="P:carbohydrate metabolic process"/>
    <property type="evidence" value="ECO:0007669"/>
    <property type="project" value="InterPro"/>
</dbReference>
<sequence length="627" mass="71681">MTEEKLARQKLYLHEGIQGVNWGPVKEATLCLKIPGKLEGDLFSVINDSEQTIIRISSGNLLGSQDQTLAVEILMDAKEIPLVLSVGWDILKNIEHRMIIRYDSACIELWVDGALIDEEWPMGKLQVSQTKVHVRGERTEAIFWDYAVSDTEMKEIFELEYDVEKKKHEFLGKAPSSIQYWKPPGLNTSVGDCMPYYDGERFHIYYLFDRRGHRSKWGLGAHQWAHISTRNFKEWEFHPLAIKITEDWEGSICTGSVIQANHRYYAYYAVRAVDGSPARMTWSESTDGIHFEKTGMYIELSDAYHLPSVRDPHVFRDQDGLYRMLITTSIKSGTTMHGCLAQLVSHDLKNWSEESPFIVPGYHDQPECADYFEWNGWYYLLFSNDGNARYRYSRSPQGPWLRPAADLIDGIQLRVPKSAGYTDGRRMAVGFLSTPDQYGGELIIRELVQHADGLLGTKFVEELTERTNSSLHLASSRTEQTEQSSISLENVNGFSEVVMGNIKGEYELSFEVIPQDATMYYGISVADSEDFEKGFDIRFEPSAHKVGIHEIQGVSFKEDEVTSIYQVTGLHDNVVRVKVVMKKGFVDLCINEERTMISRLNHHSWLRFFCQFGAATFKGICIRALTE</sequence>
<dbReference type="Pfam" id="PF00251">
    <property type="entry name" value="Glyco_hydro_32N"/>
    <property type="match status" value="1"/>
</dbReference>
<dbReference type="AlphaFoldDB" id="A0A1C1A3K7"/>
<dbReference type="InterPro" id="IPR051214">
    <property type="entry name" value="GH32_Enzymes"/>
</dbReference>
<keyword evidence="3" id="KW-0378">Hydrolase</keyword>
<keyword evidence="7" id="KW-1185">Reference proteome</keyword>
<evidence type="ECO:0000313" key="7">
    <source>
        <dbReference type="Proteomes" id="UP000093309"/>
    </source>
</evidence>
<dbReference type="RefSeq" id="WP_065851970.1">
    <property type="nucleotide sequence ID" value="NZ_LYPC01000014.1"/>
</dbReference>
<evidence type="ECO:0000313" key="6">
    <source>
        <dbReference type="EMBL" id="OCT15060.1"/>
    </source>
</evidence>
<comment type="caution">
    <text evidence="6">The sequence shown here is derived from an EMBL/GenBank/DDBJ whole genome shotgun (WGS) entry which is preliminary data.</text>
</comment>
<dbReference type="PANTHER" id="PTHR43101:SF1">
    <property type="entry name" value="BETA-FRUCTOSIDASE"/>
    <property type="match status" value="1"/>
</dbReference>
<proteinExistence type="inferred from homology"/>
<name>A0A1C1A3K7_9BACL</name>
<accession>A0A1C1A3K7</accession>
<gene>
    <name evidence="6" type="ORF">A8709_13165</name>
</gene>
<reference evidence="7" key="1">
    <citation type="submission" date="2016-05" db="EMBL/GenBank/DDBJ databases">
        <title>Paenibacillus oryzae. sp. nov., isolated from the rice root.</title>
        <authorList>
            <person name="Zhang J."/>
            <person name="Zhang X."/>
        </authorList>
    </citation>
    <scope>NUCLEOTIDE SEQUENCE [LARGE SCALE GENOMIC DNA]</scope>
    <source>
        <strain evidence="7">KCTC13222</strain>
    </source>
</reference>
<dbReference type="CDD" id="cd08995">
    <property type="entry name" value="GH32_EcAec43-like"/>
    <property type="match status" value="1"/>
</dbReference>
<protein>
    <recommendedName>
        <fullName evidence="2">beta-fructofuranosidase</fullName>
        <ecNumber evidence="2">3.2.1.26</ecNumber>
    </recommendedName>
</protein>
<dbReference type="Proteomes" id="UP000093309">
    <property type="component" value="Unassembled WGS sequence"/>
</dbReference>
<dbReference type="EC" id="3.2.1.26" evidence="2"/>
<comment type="similarity">
    <text evidence="1">Belongs to the glycosyl hydrolase 32 family.</text>
</comment>